<comment type="subcellular location">
    <subcellularLocation>
        <location evidence="1">Cell membrane</location>
        <topology evidence="1">Peripheral membrane protein</topology>
    </subcellularLocation>
</comment>
<dbReference type="PROSITE" id="PS50893">
    <property type="entry name" value="ABC_TRANSPORTER_2"/>
    <property type="match status" value="1"/>
</dbReference>
<evidence type="ECO:0000313" key="12">
    <source>
        <dbReference type="Proteomes" id="UP001501459"/>
    </source>
</evidence>
<dbReference type="InterPro" id="IPR017871">
    <property type="entry name" value="ABC_transporter-like_CS"/>
</dbReference>
<keyword evidence="3" id="KW-1003">Cell membrane</keyword>
<dbReference type="SUPFAM" id="SSF52540">
    <property type="entry name" value="P-loop containing nucleoside triphosphate hydrolases"/>
    <property type="match status" value="1"/>
</dbReference>
<keyword evidence="9" id="KW-0472">Membrane</keyword>
<comment type="caution">
    <text evidence="11">The sequence shown here is derived from an EMBL/GenBank/DDBJ whole genome shotgun (WGS) entry which is preliminary data.</text>
</comment>
<keyword evidence="7" id="KW-0408">Iron</keyword>
<evidence type="ECO:0000256" key="1">
    <source>
        <dbReference type="ARBA" id="ARBA00004202"/>
    </source>
</evidence>
<organism evidence="11 12">
    <name type="scientific">Lentibacillus halophilus</name>
    <dbReference type="NCBI Taxonomy" id="295065"/>
    <lineage>
        <taxon>Bacteria</taxon>
        <taxon>Bacillati</taxon>
        <taxon>Bacillota</taxon>
        <taxon>Bacilli</taxon>
        <taxon>Bacillales</taxon>
        <taxon>Bacillaceae</taxon>
        <taxon>Lentibacillus</taxon>
    </lineage>
</organism>
<dbReference type="InterPro" id="IPR003439">
    <property type="entry name" value="ABC_transporter-like_ATP-bd"/>
</dbReference>
<evidence type="ECO:0000256" key="6">
    <source>
        <dbReference type="ARBA" id="ARBA00022840"/>
    </source>
</evidence>
<evidence type="ECO:0000259" key="10">
    <source>
        <dbReference type="PROSITE" id="PS50893"/>
    </source>
</evidence>
<sequence>MSELAVDQVAVGYPEARVINNLSVTVPEKQITSIIGPNGCGKSTLLKAIARVLKTEKGSVYLDGHMIHQWKTKDVAKKMAILPQSSDAPPGLTVFELVSYGRFPHQKGLTGLKRSDYKFIDWAIEVTGLSDLKERPVDELSGGQRQRVWIAMSLAQDTDILILDEPTTYLDMAHQLEILRLLKNLNIEQERTIVMVLHDLNHASRFSHNMLAMKDGDLLVEGTPERVMTRENLFNVFDIDAQLMSCPFSKHPICLAYDLCGECKFKQEQ</sequence>
<keyword evidence="6 11" id="KW-0067">ATP-binding</keyword>
<keyword evidence="5" id="KW-0547">Nucleotide-binding</keyword>
<dbReference type="Pfam" id="PF00005">
    <property type="entry name" value="ABC_tran"/>
    <property type="match status" value="1"/>
</dbReference>
<evidence type="ECO:0000256" key="7">
    <source>
        <dbReference type="ARBA" id="ARBA00023004"/>
    </source>
</evidence>
<keyword evidence="4" id="KW-0410">Iron transport</keyword>
<evidence type="ECO:0000256" key="2">
    <source>
        <dbReference type="ARBA" id="ARBA00022448"/>
    </source>
</evidence>
<evidence type="ECO:0000256" key="4">
    <source>
        <dbReference type="ARBA" id="ARBA00022496"/>
    </source>
</evidence>
<evidence type="ECO:0000256" key="9">
    <source>
        <dbReference type="ARBA" id="ARBA00023136"/>
    </source>
</evidence>
<name>A0ABP3J148_9BACI</name>
<gene>
    <name evidence="11" type="ORF">GCM10008983_08990</name>
</gene>
<keyword evidence="12" id="KW-1185">Reference proteome</keyword>
<dbReference type="CDD" id="cd03214">
    <property type="entry name" value="ABC_Iron-Siderophores_B12_Hemin"/>
    <property type="match status" value="1"/>
</dbReference>
<dbReference type="SMART" id="SM00382">
    <property type="entry name" value="AAA"/>
    <property type="match status" value="1"/>
</dbReference>
<dbReference type="InterPro" id="IPR051535">
    <property type="entry name" value="Siderophore_ABC-ATPase"/>
</dbReference>
<proteinExistence type="predicted"/>
<dbReference type="RefSeq" id="WP_343751456.1">
    <property type="nucleotide sequence ID" value="NZ_BAAADM010000021.1"/>
</dbReference>
<evidence type="ECO:0000256" key="3">
    <source>
        <dbReference type="ARBA" id="ARBA00022475"/>
    </source>
</evidence>
<dbReference type="InterPro" id="IPR003593">
    <property type="entry name" value="AAA+_ATPase"/>
</dbReference>
<evidence type="ECO:0000256" key="8">
    <source>
        <dbReference type="ARBA" id="ARBA00023065"/>
    </source>
</evidence>
<dbReference type="Gene3D" id="3.40.50.300">
    <property type="entry name" value="P-loop containing nucleotide triphosphate hydrolases"/>
    <property type="match status" value="1"/>
</dbReference>
<reference evidence="12" key="1">
    <citation type="journal article" date="2019" name="Int. J. Syst. Evol. Microbiol.">
        <title>The Global Catalogue of Microorganisms (GCM) 10K type strain sequencing project: providing services to taxonomists for standard genome sequencing and annotation.</title>
        <authorList>
            <consortium name="The Broad Institute Genomics Platform"/>
            <consortium name="The Broad Institute Genome Sequencing Center for Infectious Disease"/>
            <person name="Wu L."/>
            <person name="Ma J."/>
        </authorList>
    </citation>
    <scope>NUCLEOTIDE SEQUENCE [LARGE SCALE GENOMIC DNA]</scope>
    <source>
        <strain evidence="12">JCM 12149</strain>
    </source>
</reference>
<dbReference type="Proteomes" id="UP001501459">
    <property type="component" value="Unassembled WGS sequence"/>
</dbReference>
<accession>A0ABP3J148</accession>
<dbReference type="EMBL" id="BAAADM010000021">
    <property type="protein sequence ID" value="GAA0434592.1"/>
    <property type="molecule type" value="Genomic_DNA"/>
</dbReference>
<evidence type="ECO:0000313" key="11">
    <source>
        <dbReference type="EMBL" id="GAA0434592.1"/>
    </source>
</evidence>
<evidence type="ECO:0000256" key="5">
    <source>
        <dbReference type="ARBA" id="ARBA00022741"/>
    </source>
</evidence>
<feature type="domain" description="ABC transporter" evidence="10">
    <location>
        <begin position="4"/>
        <end position="240"/>
    </location>
</feature>
<dbReference type="PANTHER" id="PTHR42771:SF4">
    <property type="entry name" value="IRON(3+)-HYDROXAMATE IMPORT ATP-BINDING PROTEIN FHUC"/>
    <property type="match status" value="1"/>
</dbReference>
<dbReference type="InterPro" id="IPR027417">
    <property type="entry name" value="P-loop_NTPase"/>
</dbReference>
<dbReference type="GO" id="GO:0005524">
    <property type="term" value="F:ATP binding"/>
    <property type="evidence" value="ECO:0007669"/>
    <property type="project" value="UniProtKB-KW"/>
</dbReference>
<dbReference type="PANTHER" id="PTHR42771">
    <property type="entry name" value="IRON(3+)-HYDROXAMATE IMPORT ATP-BINDING PROTEIN FHUC"/>
    <property type="match status" value="1"/>
</dbReference>
<keyword evidence="2" id="KW-0813">Transport</keyword>
<dbReference type="PROSITE" id="PS00211">
    <property type="entry name" value="ABC_TRANSPORTER_1"/>
    <property type="match status" value="1"/>
</dbReference>
<protein>
    <submittedName>
        <fullName evidence="11">ABC transporter ATP-binding protein</fullName>
    </submittedName>
</protein>
<keyword evidence="8" id="KW-0406">Ion transport</keyword>